<evidence type="ECO:0000313" key="3">
    <source>
        <dbReference type="Proteomes" id="UP000034366"/>
    </source>
</evidence>
<dbReference type="InterPro" id="IPR011042">
    <property type="entry name" value="6-blade_b-propeller_TolB-like"/>
</dbReference>
<dbReference type="Pfam" id="PF08308">
    <property type="entry name" value="PEGA"/>
    <property type="match status" value="1"/>
</dbReference>
<reference evidence="2 3" key="1">
    <citation type="journal article" date="2015" name="Nature">
        <title>rRNA introns, odd ribosomes, and small enigmatic genomes across a large radiation of phyla.</title>
        <authorList>
            <person name="Brown C.T."/>
            <person name="Hug L.A."/>
            <person name="Thomas B.C."/>
            <person name="Sharon I."/>
            <person name="Castelle C.J."/>
            <person name="Singh A."/>
            <person name="Wilkins M.J."/>
            <person name="Williams K.H."/>
            <person name="Banfield J.F."/>
        </authorList>
    </citation>
    <scope>NUCLEOTIDE SEQUENCE [LARGE SCALE GENOMIC DNA]</scope>
</reference>
<sequence length="380" mass="42554">MMYARGYRINTEEGKITPHGLLVAKSSPDGAQIFIDHELKSATDTTVSLSPDVYEIEIKKEGYKTWFKSITIKKEEVTEFTASLFKSAPSLSALTFSGVINPVASQDMTKIAYAVLPENKSDYVQKAGLWVMETINLPVGFSREPRRVTDGDLSKASWDWSPDGREILVTTETATYLLNSGTYTQQGQRVNVTGTKNTILKEWEIEEEKRMTSKTKNLPSDLVSILETRASEILFSPDEQMLVYIASGSATLPTNLIKQLPGSSTQKEDRNIERGKTYLYDIKEDKNFLIDEDSKDLLLGSGTNGEDSRKIMWFPNSRNIVLSEKGRVTIMDYDGTNRQIIFTGGFINPFVFTTVSEDRLLVLTDLGGNESPNLYTLSIK</sequence>
<organism evidence="2 3">
    <name type="scientific">Candidatus Woesebacteria bacterium GW2011_GWD1_38_10</name>
    <dbReference type="NCBI Taxonomy" id="1618592"/>
    <lineage>
        <taxon>Bacteria</taxon>
        <taxon>Candidatus Woeseibacteriota</taxon>
    </lineage>
</organism>
<feature type="domain" description="PEGA" evidence="1">
    <location>
        <begin position="21"/>
        <end position="84"/>
    </location>
</feature>
<dbReference type="Gene3D" id="2.120.10.30">
    <property type="entry name" value="TolB, C-terminal domain"/>
    <property type="match status" value="1"/>
</dbReference>
<dbReference type="SUPFAM" id="SSF69304">
    <property type="entry name" value="Tricorn protease N-terminal domain"/>
    <property type="match status" value="1"/>
</dbReference>
<evidence type="ECO:0000259" key="1">
    <source>
        <dbReference type="Pfam" id="PF08308"/>
    </source>
</evidence>
<dbReference type="Proteomes" id="UP000034366">
    <property type="component" value="Unassembled WGS sequence"/>
</dbReference>
<gene>
    <name evidence="2" type="ORF">US67_C0062G0006</name>
</gene>
<evidence type="ECO:0000313" key="2">
    <source>
        <dbReference type="EMBL" id="KKQ47015.1"/>
    </source>
</evidence>
<comment type="caution">
    <text evidence="2">The sequence shown here is derived from an EMBL/GenBank/DDBJ whole genome shotgun (WGS) entry which is preliminary data.</text>
</comment>
<protein>
    <submittedName>
        <fullName evidence="2">PEGA domain protein</fullName>
    </submittedName>
</protein>
<dbReference type="InterPro" id="IPR013229">
    <property type="entry name" value="PEGA"/>
</dbReference>
<dbReference type="EMBL" id="LBTW01000062">
    <property type="protein sequence ID" value="KKQ47015.1"/>
    <property type="molecule type" value="Genomic_DNA"/>
</dbReference>
<proteinExistence type="predicted"/>
<dbReference type="AlphaFoldDB" id="A0A0G0I7Q1"/>
<name>A0A0G0I7Q1_9BACT</name>
<accession>A0A0G0I7Q1</accession>